<name>A0A2V3IIC2_9FLOR</name>
<proteinExistence type="predicted"/>
<reference evidence="1 2" key="1">
    <citation type="journal article" date="2018" name="Mol. Biol. Evol.">
        <title>Analysis of the draft genome of the red seaweed Gracilariopsis chorda provides insights into genome size evolution in Rhodophyta.</title>
        <authorList>
            <person name="Lee J."/>
            <person name="Yang E.C."/>
            <person name="Graf L."/>
            <person name="Yang J.H."/>
            <person name="Qiu H."/>
            <person name="Zel Zion U."/>
            <person name="Chan C.X."/>
            <person name="Stephens T.G."/>
            <person name="Weber A.P.M."/>
            <person name="Boo G.H."/>
            <person name="Boo S.M."/>
            <person name="Kim K.M."/>
            <person name="Shin Y."/>
            <person name="Jung M."/>
            <person name="Lee S.J."/>
            <person name="Yim H.S."/>
            <person name="Lee J.H."/>
            <person name="Bhattacharya D."/>
            <person name="Yoon H.S."/>
        </authorList>
    </citation>
    <scope>NUCLEOTIDE SEQUENCE [LARGE SCALE GENOMIC DNA]</scope>
    <source>
        <strain evidence="1 2">SKKU-2015</strain>
        <tissue evidence="1">Whole body</tissue>
    </source>
</reference>
<gene>
    <name evidence="1" type="ORF">BWQ96_08435</name>
</gene>
<dbReference type="EMBL" id="NBIV01000191">
    <property type="protein sequence ID" value="PXF41836.1"/>
    <property type="molecule type" value="Genomic_DNA"/>
</dbReference>
<dbReference type="Proteomes" id="UP000247409">
    <property type="component" value="Unassembled WGS sequence"/>
</dbReference>
<accession>A0A2V3IIC2</accession>
<evidence type="ECO:0000313" key="1">
    <source>
        <dbReference type="EMBL" id="PXF41836.1"/>
    </source>
</evidence>
<protein>
    <submittedName>
        <fullName evidence="1">Uncharacterized protein</fullName>
    </submittedName>
</protein>
<dbReference type="AlphaFoldDB" id="A0A2V3IIC2"/>
<sequence length="92" mass="9850">MEPKTVRIAEVDVESKAEMILDSSADSNAVSSALNQTTVVTKGPEVDILNTTNGNSDNQALPKQYMASKGDLTTVLNSIEHVLMKAGEEEPM</sequence>
<keyword evidence="2" id="KW-1185">Reference proteome</keyword>
<evidence type="ECO:0000313" key="2">
    <source>
        <dbReference type="Proteomes" id="UP000247409"/>
    </source>
</evidence>
<organism evidence="1 2">
    <name type="scientific">Gracilariopsis chorda</name>
    <dbReference type="NCBI Taxonomy" id="448386"/>
    <lineage>
        <taxon>Eukaryota</taxon>
        <taxon>Rhodophyta</taxon>
        <taxon>Florideophyceae</taxon>
        <taxon>Rhodymeniophycidae</taxon>
        <taxon>Gracilariales</taxon>
        <taxon>Gracilariaceae</taxon>
        <taxon>Gracilariopsis</taxon>
    </lineage>
</organism>
<comment type="caution">
    <text evidence="1">The sequence shown here is derived from an EMBL/GenBank/DDBJ whole genome shotgun (WGS) entry which is preliminary data.</text>
</comment>